<dbReference type="SUPFAM" id="SSF52821">
    <property type="entry name" value="Rhodanese/Cell cycle control phosphatase"/>
    <property type="match status" value="1"/>
</dbReference>
<dbReference type="EMBL" id="JAWCUI010000007">
    <property type="protein sequence ID" value="KAL1901351.1"/>
    <property type="molecule type" value="Genomic_DNA"/>
</dbReference>
<evidence type="ECO:0000313" key="7">
    <source>
        <dbReference type="Proteomes" id="UP001583186"/>
    </source>
</evidence>
<feature type="region of interest" description="Disordered" evidence="3">
    <location>
        <begin position="523"/>
        <end position="607"/>
    </location>
</feature>
<feature type="region of interest" description="Disordered" evidence="3">
    <location>
        <begin position="426"/>
        <end position="500"/>
    </location>
</feature>
<dbReference type="PROSITE" id="PS50206">
    <property type="entry name" value="RHODANESE_3"/>
    <property type="match status" value="1"/>
</dbReference>
<dbReference type="Gene3D" id="1.10.10.60">
    <property type="entry name" value="Homeodomain-like"/>
    <property type="match status" value="1"/>
</dbReference>
<dbReference type="SUPFAM" id="SSF46689">
    <property type="entry name" value="Homeodomain-like"/>
    <property type="match status" value="1"/>
</dbReference>
<evidence type="ECO:0000256" key="2">
    <source>
        <dbReference type="RuleBase" id="RU000682"/>
    </source>
</evidence>
<dbReference type="Proteomes" id="UP001583186">
    <property type="component" value="Unassembled WGS sequence"/>
</dbReference>
<feature type="compositionally biased region" description="Basic and acidic residues" evidence="3">
    <location>
        <begin position="996"/>
        <end position="1005"/>
    </location>
</feature>
<keyword evidence="1 2" id="KW-0371">Homeobox</keyword>
<keyword evidence="1 2" id="KW-0539">Nucleus</keyword>
<feature type="compositionally biased region" description="Polar residues" evidence="3">
    <location>
        <begin position="490"/>
        <end position="500"/>
    </location>
</feature>
<feature type="domain" description="Rhodanese" evidence="5">
    <location>
        <begin position="698"/>
        <end position="812"/>
    </location>
</feature>
<organism evidence="6 7">
    <name type="scientific">Sporothrix stenoceras</name>
    <dbReference type="NCBI Taxonomy" id="5173"/>
    <lineage>
        <taxon>Eukaryota</taxon>
        <taxon>Fungi</taxon>
        <taxon>Dikarya</taxon>
        <taxon>Ascomycota</taxon>
        <taxon>Pezizomycotina</taxon>
        <taxon>Sordariomycetes</taxon>
        <taxon>Sordariomycetidae</taxon>
        <taxon>Ophiostomatales</taxon>
        <taxon>Ophiostomataceae</taxon>
        <taxon>Sporothrix</taxon>
    </lineage>
</organism>
<evidence type="ECO:0000259" key="4">
    <source>
        <dbReference type="PROSITE" id="PS50071"/>
    </source>
</evidence>
<comment type="caution">
    <text evidence="6">The sequence shown here is derived from an EMBL/GenBank/DDBJ whole genome shotgun (WGS) entry which is preliminary data.</text>
</comment>
<dbReference type="PROSITE" id="PS50071">
    <property type="entry name" value="HOMEOBOX_2"/>
    <property type="match status" value="1"/>
</dbReference>
<dbReference type="Gene3D" id="3.40.250.10">
    <property type="entry name" value="Rhodanese-like domain"/>
    <property type="match status" value="1"/>
</dbReference>
<evidence type="ECO:0008006" key="8">
    <source>
        <dbReference type="Google" id="ProtNLM"/>
    </source>
</evidence>
<feature type="compositionally biased region" description="Acidic residues" evidence="3">
    <location>
        <begin position="474"/>
        <end position="485"/>
    </location>
</feature>
<dbReference type="InterPro" id="IPR001356">
    <property type="entry name" value="HD"/>
</dbReference>
<dbReference type="Pfam" id="PF00046">
    <property type="entry name" value="Homeodomain"/>
    <property type="match status" value="1"/>
</dbReference>
<gene>
    <name evidence="6" type="ORF">Sste5346_001756</name>
</gene>
<dbReference type="InterPro" id="IPR009057">
    <property type="entry name" value="Homeodomain-like_sf"/>
</dbReference>
<accession>A0ABR3ZL12</accession>
<feature type="compositionally biased region" description="Basic and acidic residues" evidence="3">
    <location>
        <begin position="1031"/>
        <end position="1040"/>
    </location>
</feature>
<name>A0ABR3ZL12_9PEZI</name>
<keyword evidence="7" id="KW-1185">Reference proteome</keyword>
<protein>
    <recommendedName>
        <fullName evidence="8">Tyrosine-protein phosphatase non-receptor type 6</fullName>
    </recommendedName>
</protein>
<dbReference type="CDD" id="cd00086">
    <property type="entry name" value="homeodomain"/>
    <property type="match status" value="1"/>
</dbReference>
<reference evidence="6 7" key="1">
    <citation type="journal article" date="2024" name="IMA Fungus">
        <title>IMA Genome - F19 : A genome assembly and annotation guide to empower mycologists, including annotated draft genome sequences of Ceratocystis pirilliformis, Diaporthe australafricana, Fusarium ophioides, Paecilomyces lecythidis, and Sporothrix stenoceras.</title>
        <authorList>
            <person name="Aylward J."/>
            <person name="Wilson A.M."/>
            <person name="Visagie C.M."/>
            <person name="Spraker J."/>
            <person name="Barnes I."/>
            <person name="Buitendag C."/>
            <person name="Ceriani C."/>
            <person name="Del Mar Angel L."/>
            <person name="du Plessis D."/>
            <person name="Fuchs T."/>
            <person name="Gasser K."/>
            <person name="Kramer D."/>
            <person name="Li W."/>
            <person name="Munsamy K."/>
            <person name="Piso A."/>
            <person name="Price J.L."/>
            <person name="Sonnekus B."/>
            <person name="Thomas C."/>
            <person name="van der Nest A."/>
            <person name="van Dijk A."/>
            <person name="van Heerden A."/>
            <person name="van Vuuren N."/>
            <person name="Yilmaz N."/>
            <person name="Duong T.A."/>
            <person name="van der Merwe N.A."/>
            <person name="Wingfield M.J."/>
            <person name="Wingfield B.D."/>
        </authorList>
    </citation>
    <scope>NUCLEOTIDE SEQUENCE [LARGE SCALE GENOMIC DNA]</scope>
    <source>
        <strain evidence="6 7">CMW 5346</strain>
    </source>
</reference>
<comment type="subcellular location">
    <subcellularLocation>
        <location evidence="1 2">Nucleus</location>
    </subcellularLocation>
</comment>
<feature type="compositionally biased region" description="Basic and acidic residues" evidence="3">
    <location>
        <begin position="596"/>
        <end position="605"/>
    </location>
</feature>
<feature type="DNA-binding region" description="Homeobox" evidence="1">
    <location>
        <begin position="616"/>
        <end position="661"/>
    </location>
</feature>
<evidence type="ECO:0000259" key="5">
    <source>
        <dbReference type="PROSITE" id="PS50206"/>
    </source>
</evidence>
<dbReference type="InterPro" id="IPR001763">
    <property type="entry name" value="Rhodanese-like_dom"/>
</dbReference>
<evidence type="ECO:0000256" key="1">
    <source>
        <dbReference type="PROSITE-ProRule" id="PRU00108"/>
    </source>
</evidence>
<feature type="domain" description="Homeobox" evidence="4">
    <location>
        <begin position="614"/>
        <end position="660"/>
    </location>
</feature>
<feature type="compositionally biased region" description="Basic and acidic residues" evidence="3">
    <location>
        <begin position="459"/>
        <end position="473"/>
    </location>
</feature>
<evidence type="ECO:0000256" key="3">
    <source>
        <dbReference type="SAM" id="MobiDB-lite"/>
    </source>
</evidence>
<sequence>MGDLQPPYLTIRTLSSGGDRNSLTSTDSAYASAHSDFIVPSTTHDIGRVNYHVKHLDSFARTLEDSASRAFPNRGRSQQRYNKVISLLLHWKSDDLFVLPELEDLEKCMREDYGFETDTFPIPSENAHLELMMRIGALIKDHEATDTLFIVYYGGHARIDESRQSTWCATRNPNSPWLQWSAIQTLLERSVSDTLILLDCCAGAASATFPNGKSITETISASSWDAIAPDPGRYSFTNALIEVLQEWRVRTFSAAMLHAEVLARLKHPRPITINGKLFEARSTPVHFMMTANHRAPSIEIGRILPRNRQLPSPPAEPDYGQYVPSPSGGRGPLGEPVKDPNEDEPHVMISLALEDDQNLDLNAWEQWLSSFPALAKYVKVQGVFKSHSTLLLLSVPVMVWDLLPENRACSFVAFIRSNNLIAEKKSTAPESVPTGTPAPVETEGSSAKAPENDSTSDADAGHVDTSDIVSRDGEGEDESDVESIDGDANSVISGTTFTPTAPSVRMSIATTAVSIGDTLSQRQYLPQRPPPLASAASSFISRPAPGGGSSFGHSGHAYPSDQRTESRSISPSQVRPSGMSSSRTVIMNQQRIARRTNFDRSDAGDGPKLAQHIVDRLEEYFQQHPNPSVGIAEFFASNLGVEKRDIDLWFHRRRQQESMKQNLQNLKMVDNPSFDHGDGSGANVILPGQLNRLLDIFPPNNLLFVDLRSPTDFDKSHIYGAVNLRAPVSFIEQGFDLLDKAFTDDQSRRNFARAPSSRVVVFYDRVLEFPWECPMADALIGQLRAHKGWAGDYYVLKGHYREFSASFDKYITGDKMSQAAKDYVDSLRQRTPPTDVEKERTEHYYAEWKALVEHESRTSLPDSTSHLYERRQAVDQHQAELEAELERRNPVLFRKAMGLRQMPLKKSYSTTSMYGMMKGGSGGGIGVGSSDKYLEHDLRTDLVGPLTRGLEKMHGHDHGESTYHTTTPGYDKLGEFVADTSSPPSVSDEFDDIDPRDEQLRDDVGFQKAGDLASSSMGGMGLGRGASNAADPRRGREKSFWKRLRVNK</sequence>
<keyword evidence="1 2" id="KW-0238">DNA-binding</keyword>
<evidence type="ECO:0000313" key="6">
    <source>
        <dbReference type="EMBL" id="KAL1901351.1"/>
    </source>
</evidence>
<feature type="region of interest" description="Disordered" evidence="3">
    <location>
        <begin position="307"/>
        <end position="343"/>
    </location>
</feature>
<feature type="region of interest" description="Disordered" evidence="3">
    <location>
        <begin position="979"/>
        <end position="1048"/>
    </location>
</feature>
<dbReference type="InterPro" id="IPR036873">
    <property type="entry name" value="Rhodanese-like_dom_sf"/>
</dbReference>
<proteinExistence type="predicted"/>
<feature type="compositionally biased region" description="Polar residues" evidence="3">
    <location>
        <begin position="567"/>
        <end position="591"/>
    </location>
</feature>
<dbReference type="Pfam" id="PF00581">
    <property type="entry name" value="Rhodanese"/>
    <property type="match status" value="1"/>
</dbReference>
<dbReference type="SMART" id="SM00389">
    <property type="entry name" value="HOX"/>
    <property type="match status" value="1"/>
</dbReference>